<gene>
    <name evidence="1" type="ORF">GCM10023224_41560</name>
</gene>
<dbReference type="Pfam" id="PF22752">
    <property type="entry name" value="DUF488-N3i"/>
    <property type="match status" value="1"/>
</dbReference>
<dbReference type="Proteomes" id="UP001499993">
    <property type="component" value="Unassembled WGS sequence"/>
</dbReference>
<dbReference type="PANTHER" id="PTHR36849:SF1">
    <property type="entry name" value="CYTOPLASMIC PROTEIN"/>
    <property type="match status" value="1"/>
</dbReference>
<sequence>MSGHAADVGEQQAGDGGGVDIRLIRVRDTLGQDPPGRAFLVDRLWPRGVRKTSLHYDAWLQDVAPSTELRRWFHAEPGRWEEFAERYRAELADNPEALRPLRDALAEGTVTLLHGASDTEHNHAVVLRDHLLATRGEAAGQQ</sequence>
<dbReference type="PANTHER" id="PTHR36849">
    <property type="entry name" value="CYTOPLASMIC PROTEIN-RELATED"/>
    <property type="match status" value="1"/>
</dbReference>
<protein>
    <submittedName>
        <fullName evidence="1">DUF488 domain-containing protein</fullName>
    </submittedName>
</protein>
<dbReference type="EMBL" id="BAABIK010000027">
    <property type="protein sequence ID" value="GAA4952481.1"/>
    <property type="molecule type" value="Genomic_DNA"/>
</dbReference>
<comment type="caution">
    <text evidence="1">The sequence shown here is derived from an EMBL/GenBank/DDBJ whole genome shotgun (WGS) entry which is preliminary data.</text>
</comment>
<name>A0ABP9GT89_9ACTN</name>
<keyword evidence="2" id="KW-1185">Reference proteome</keyword>
<dbReference type="InterPro" id="IPR052552">
    <property type="entry name" value="YeaO-like"/>
</dbReference>
<proteinExistence type="predicted"/>
<organism evidence="1 2">
    <name type="scientific">Streptomonospora halophila</name>
    <dbReference type="NCBI Taxonomy" id="427369"/>
    <lineage>
        <taxon>Bacteria</taxon>
        <taxon>Bacillati</taxon>
        <taxon>Actinomycetota</taxon>
        <taxon>Actinomycetes</taxon>
        <taxon>Streptosporangiales</taxon>
        <taxon>Nocardiopsidaceae</taxon>
        <taxon>Streptomonospora</taxon>
    </lineage>
</organism>
<evidence type="ECO:0000313" key="2">
    <source>
        <dbReference type="Proteomes" id="UP001499993"/>
    </source>
</evidence>
<dbReference type="RefSeq" id="WP_344144046.1">
    <property type="nucleotide sequence ID" value="NZ_BAABIK010000027.1"/>
</dbReference>
<accession>A0ABP9GT89</accession>
<reference evidence="2" key="1">
    <citation type="journal article" date="2019" name="Int. J. Syst. Evol. Microbiol.">
        <title>The Global Catalogue of Microorganisms (GCM) 10K type strain sequencing project: providing services to taxonomists for standard genome sequencing and annotation.</title>
        <authorList>
            <consortium name="The Broad Institute Genomics Platform"/>
            <consortium name="The Broad Institute Genome Sequencing Center for Infectious Disease"/>
            <person name="Wu L."/>
            <person name="Ma J."/>
        </authorList>
    </citation>
    <scope>NUCLEOTIDE SEQUENCE [LARGE SCALE GENOMIC DNA]</scope>
    <source>
        <strain evidence="2">JCM 18123</strain>
    </source>
</reference>
<evidence type="ECO:0000313" key="1">
    <source>
        <dbReference type="EMBL" id="GAA4952481.1"/>
    </source>
</evidence>